<accession>A0A0F8ZLJ6</accession>
<name>A0A0F8ZLJ6_9ZZZZ</name>
<evidence type="ECO:0000313" key="1">
    <source>
        <dbReference type="EMBL" id="KKK67284.1"/>
    </source>
</evidence>
<organism evidence="1">
    <name type="scientific">marine sediment metagenome</name>
    <dbReference type="NCBI Taxonomy" id="412755"/>
    <lineage>
        <taxon>unclassified sequences</taxon>
        <taxon>metagenomes</taxon>
        <taxon>ecological metagenomes</taxon>
    </lineage>
</organism>
<dbReference type="AlphaFoldDB" id="A0A0F8ZLJ6"/>
<comment type="caution">
    <text evidence="1">The sequence shown here is derived from an EMBL/GenBank/DDBJ whole genome shotgun (WGS) entry which is preliminary data.</text>
</comment>
<sequence length="164" mass="19269">MTLRREPKFKSGMTDTCVKCGILFITTPSKWSSFNHQCNPCSSVYRNAWRGANRQSVRVNRRRWYKANKEKMKKFQQRYRQIHSVRPKKVSIEAQRARSLVLEAMRSGGLKKPKTCERCSQKGIVEAHHEDYAKPLVVEWLCCSCHGETRWAENREIGPRRKRG</sequence>
<protein>
    <submittedName>
        <fullName evidence="1">Uncharacterized protein</fullName>
    </submittedName>
</protein>
<proteinExistence type="predicted"/>
<gene>
    <name evidence="1" type="ORF">LCGC14_2955590</name>
</gene>
<reference evidence="1" key="1">
    <citation type="journal article" date="2015" name="Nature">
        <title>Complex archaea that bridge the gap between prokaryotes and eukaryotes.</title>
        <authorList>
            <person name="Spang A."/>
            <person name="Saw J.H."/>
            <person name="Jorgensen S.L."/>
            <person name="Zaremba-Niedzwiedzka K."/>
            <person name="Martijn J."/>
            <person name="Lind A.E."/>
            <person name="van Eijk R."/>
            <person name="Schleper C."/>
            <person name="Guy L."/>
            <person name="Ettema T.J."/>
        </authorList>
    </citation>
    <scope>NUCLEOTIDE SEQUENCE</scope>
</reference>
<dbReference type="EMBL" id="LAZR01059688">
    <property type="protein sequence ID" value="KKK67284.1"/>
    <property type="molecule type" value="Genomic_DNA"/>
</dbReference>